<evidence type="ECO:0000313" key="2">
    <source>
        <dbReference type="Proteomes" id="UP000299102"/>
    </source>
</evidence>
<protein>
    <submittedName>
        <fullName evidence="1">Uncharacterized protein</fullName>
    </submittedName>
</protein>
<evidence type="ECO:0000313" key="1">
    <source>
        <dbReference type="EMBL" id="GBP30755.1"/>
    </source>
</evidence>
<dbReference type="Proteomes" id="UP000299102">
    <property type="component" value="Unassembled WGS sequence"/>
</dbReference>
<accession>A0A4C1UWD9</accession>
<comment type="caution">
    <text evidence="1">The sequence shown here is derived from an EMBL/GenBank/DDBJ whole genome shotgun (WGS) entry which is preliminary data.</text>
</comment>
<dbReference type="EMBL" id="BGZK01000237">
    <property type="protein sequence ID" value="GBP30755.1"/>
    <property type="molecule type" value="Genomic_DNA"/>
</dbReference>
<name>A0A4C1UWD9_EUMVA</name>
<reference evidence="1 2" key="1">
    <citation type="journal article" date="2019" name="Commun. Biol.">
        <title>The bagworm genome reveals a unique fibroin gene that provides high tensile strength.</title>
        <authorList>
            <person name="Kono N."/>
            <person name="Nakamura H."/>
            <person name="Ohtoshi R."/>
            <person name="Tomita M."/>
            <person name="Numata K."/>
            <person name="Arakawa K."/>
        </authorList>
    </citation>
    <scope>NUCLEOTIDE SEQUENCE [LARGE SCALE GENOMIC DNA]</scope>
</reference>
<gene>
    <name evidence="1" type="ORF">EVAR_82497_1</name>
</gene>
<keyword evidence="2" id="KW-1185">Reference proteome</keyword>
<sequence>MVFLLEDEVLGSREHQGFAGSGMSARTVKTGHFLFFYSTGFVYTSITTSKSSKLKSTLNFISIYISAAVVTLDHRLDLGEGNAVPPYHLHAAIDNVFDIGNDRIFPKDTGWSKRPAEGKVGELLVAEGVAESIDKSLHWRDEGEIENNCWLGIQDG</sequence>
<organism evidence="1 2">
    <name type="scientific">Eumeta variegata</name>
    <name type="common">Bagworm moth</name>
    <name type="synonym">Eumeta japonica</name>
    <dbReference type="NCBI Taxonomy" id="151549"/>
    <lineage>
        <taxon>Eukaryota</taxon>
        <taxon>Metazoa</taxon>
        <taxon>Ecdysozoa</taxon>
        <taxon>Arthropoda</taxon>
        <taxon>Hexapoda</taxon>
        <taxon>Insecta</taxon>
        <taxon>Pterygota</taxon>
        <taxon>Neoptera</taxon>
        <taxon>Endopterygota</taxon>
        <taxon>Lepidoptera</taxon>
        <taxon>Glossata</taxon>
        <taxon>Ditrysia</taxon>
        <taxon>Tineoidea</taxon>
        <taxon>Psychidae</taxon>
        <taxon>Oiketicinae</taxon>
        <taxon>Eumeta</taxon>
    </lineage>
</organism>
<dbReference type="AlphaFoldDB" id="A0A4C1UWD9"/>
<proteinExistence type="predicted"/>